<feature type="domain" description="Muskelin N-terminal" evidence="3">
    <location>
        <begin position="10"/>
        <end position="203"/>
    </location>
</feature>
<comment type="caution">
    <text evidence="4">The sequence shown here is derived from an EMBL/GenBank/DDBJ whole genome shotgun (WGS) entry which is preliminary data.</text>
</comment>
<keyword evidence="1" id="KW-0880">Kelch repeat</keyword>
<dbReference type="InterPro" id="IPR008979">
    <property type="entry name" value="Galactose-bd-like_sf"/>
</dbReference>
<evidence type="ECO:0000313" key="5">
    <source>
        <dbReference type="Proteomes" id="UP001381693"/>
    </source>
</evidence>
<dbReference type="PANTHER" id="PTHR15526">
    <property type="entry name" value="MUSKELIN"/>
    <property type="match status" value="1"/>
</dbReference>
<dbReference type="InterPro" id="IPR010565">
    <property type="entry name" value="Muskelin_N"/>
</dbReference>
<keyword evidence="5" id="KW-1185">Reference proteome</keyword>
<accession>A0AAN8WQV1</accession>
<dbReference type="Proteomes" id="UP001381693">
    <property type="component" value="Unassembled WGS sequence"/>
</dbReference>
<dbReference type="InterPro" id="IPR052456">
    <property type="entry name" value="CTLH_complex_component"/>
</dbReference>
<dbReference type="SUPFAM" id="SSF49785">
    <property type="entry name" value="Galactose-binding domain-like"/>
    <property type="match status" value="1"/>
</dbReference>
<reference evidence="4 5" key="1">
    <citation type="submission" date="2023-11" db="EMBL/GenBank/DDBJ databases">
        <title>Halocaridina rubra genome assembly.</title>
        <authorList>
            <person name="Smith C."/>
        </authorList>
    </citation>
    <scope>NUCLEOTIDE SEQUENCE [LARGE SCALE GENOMIC DNA]</scope>
    <source>
        <strain evidence="4">EP-1</strain>
        <tissue evidence="4">Whole</tissue>
    </source>
</reference>
<name>A0AAN8WQV1_HALRR</name>
<dbReference type="InterPro" id="IPR006594">
    <property type="entry name" value="LisH"/>
</dbReference>
<evidence type="ECO:0000313" key="4">
    <source>
        <dbReference type="EMBL" id="KAK7066618.1"/>
    </source>
</evidence>
<dbReference type="GO" id="GO:0005737">
    <property type="term" value="C:cytoplasm"/>
    <property type="evidence" value="ECO:0007669"/>
    <property type="project" value="TreeGrafter"/>
</dbReference>
<gene>
    <name evidence="4" type="primary">MKLN1_1</name>
    <name evidence="4" type="ORF">SK128_014277</name>
</gene>
<dbReference type="FunFam" id="2.60.120.260:FF:000066">
    <property type="entry name" value="Muskelin 1"/>
    <property type="match status" value="1"/>
</dbReference>
<protein>
    <submittedName>
        <fullName evidence="4">Muskelin 1, intracellular mediator containing kelch motif</fullName>
    </submittedName>
</protein>
<proteinExistence type="predicted"/>
<dbReference type="PROSITE" id="PS50896">
    <property type="entry name" value="LISH"/>
    <property type="match status" value="1"/>
</dbReference>
<evidence type="ECO:0000259" key="3">
    <source>
        <dbReference type="Pfam" id="PF06588"/>
    </source>
</evidence>
<evidence type="ECO:0000256" key="1">
    <source>
        <dbReference type="ARBA" id="ARBA00022441"/>
    </source>
</evidence>
<dbReference type="PANTHER" id="PTHR15526:SF5">
    <property type="entry name" value="MUSKELIN"/>
    <property type="match status" value="1"/>
</dbReference>
<dbReference type="Pfam" id="PF06588">
    <property type="entry name" value="Muskelin_N"/>
    <property type="match status" value="1"/>
</dbReference>
<dbReference type="AlphaFoldDB" id="A0AAN8WQV1"/>
<dbReference type="Gene3D" id="2.60.120.260">
    <property type="entry name" value="Galactose-binding domain-like"/>
    <property type="match status" value="1"/>
</dbReference>
<evidence type="ECO:0000256" key="2">
    <source>
        <dbReference type="ARBA" id="ARBA00022737"/>
    </source>
</evidence>
<keyword evidence="2" id="KW-0677">Repeat</keyword>
<organism evidence="4 5">
    <name type="scientific">Halocaridina rubra</name>
    <name type="common">Hawaiian red shrimp</name>
    <dbReference type="NCBI Taxonomy" id="373956"/>
    <lineage>
        <taxon>Eukaryota</taxon>
        <taxon>Metazoa</taxon>
        <taxon>Ecdysozoa</taxon>
        <taxon>Arthropoda</taxon>
        <taxon>Crustacea</taxon>
        <taxon>Multicrustacea</taxon>
        <taxon>Malacostraca</taxon>
        <taxon>Eumalacostraca</taxon>
        <taxon>Eucarida</taxon>
        <taxon>Decapoda</taxon>
        <taxon>Pleocyemata</taxon>
        <taxon>Caridea</taxon>
        <taxon>Atyoidea</taxon>
        <taxon>Atyidae</taxon>
        <taxon>Halocaridina</taxon>
    </lineage>
</organism>
<sequence length="282" mass="32497">MAEATVEDMQNLKYSIHKYSTYSSNFLPENILEDKPTDQSSRWSSDSNSPPQFLILKLERPAIVKTITFGKYEKTHVCNIKKFCVYGGLSDDNMVLLLESGLKNDTIPETSVLKHTVSGHQFPVRFIKIVPLQSWGSTFNFSIWYVGLSGCDDWTVVETCMNWYTTFREREAIRLCLKHFRQHNYTEAFESLEKRTRVTLEDPRLTKLHDLLVRQGDFDGCEQLISEAAHDGLFQQYISQQEYKPQWTPIIPTPMISSGSHQRPGMRGGHQMCIDTNTQVTI</sequence>
<dbReference type="EMBL" id="JAXCGZ010019103">
    <property type="protein sequence ID" value="KAK7066618.1"/>
    <property type="molecule type" value="Genomic_DNA"/>
</dbReference>